<reference evidence="1" key="1">
    <citation type="submission" date="2019-08" db="EMBL/GenBank/DDBJ databases">
        <authorList>
            <person name="Kucharzyk K."/>
            <person name="Murdoch R.W."/>
            <person name="Higgins S."/>
            <person name="Loffler F."/>
        </authorList>
    </citation>
    <scope>NUCLEOTIDE SEQUENCE</scope>
</reference>
<gene>
    <name evidence="1" type="ORF">SDC9_128768</name>
</gene>
<evidence type="ECO:0000313" key="1">
    <source>
        <dbReference type="EMBL" id="MPM81711.1"/>
    </source>
</evidence>
<proteinExistence type="predicted"/>
<name>A0A645CXT6_9ZZZZ</name>
<sequence>MVWIQGRRQAVGGAANHAGFGQRPGQSAKGRLRIARGGKAAHLAAILLRPGSERKQGGISYAPSANCIDSILPGGTKTLRDGLVKPIKIRCGFVKIIHGGIGKAQLQQRIGAGTILCLQKKKICI</sequence>
<dbReference type="EMBL" id="VSSQ01030983">
    <property type="protein sequence ID" value="MPM81711.1"/>
    <property type="molecule type" value="Genomic_DNA"/>
</dbReference>
<organism evidence="1">
    <name type="scientific">bioreactor metagenome</name>
    <dbReference type="NCBI Taxonomy" id="1076179"/>
    <lineage>
        <taxon>unclassified sequences</taxon>
        <taxon>metagenomes</taxon>
        <taxon>ecological metagenomes</taxon>
    </lineage>
</organism>
<dbReference type="AlphaFoldDB" id="A0A645CXT6"/>
<accession>A0A645CXT6</accession>
<comment type="caution">
    <text evidence="1">The sequence shown here is derived from an EMBL/GenBank/DDBJ whole genome shotgun (WGS) entry which is preliminary data.</text>
</comment>
<protein>
    <submittedName>
        <fullName evidence="1">Uncharacterized protein</fullName>
    </submittedName>
</protein>